<feature type="compositionally biased region" description="Basic and acidic residues" evidence="1">
    <location>
        <begin position="403"/>
        <end position="421"/>
    </location>
</feature>
<feature type="region of interest" description="Disordered" evidence="1">
    <location>
        <begin position="384"/>
        <end position="430"/>
    </location>
</feature>
<sequence>MERTPSPPRRVHTPPAPMYGDTYEPFSPRRSSRVAAQRDSHLHLHREQTSPRTRRDVTPTASSKPSVARANPFALSPPSSPVSPKHNLRSPRSTRRAPLDLNPLDSDSDHAAPTPARRFLATAMAPGMLPTPAKTPRKRRVDDVSSTARILFPTNRPSTIEEAMPTPRKSRKTKSLYTLESFADQMNENTEKIPIYTDSKERVPTPGAQTDENPFLSKKGKGKAKAAPQKSKKFDKRTAKMDQAVDRDEGMVYIFRGRKVFRKFHDDPPSGASDAEQEDDDLSADDRQVRRQIGQEARRPLTRSSIKPRTLFVQEIKERNLRNGIVSEDEEATTDVDVSVATPSRRKGKGVQAPSLETTPPPTVRKFKKGKFLDLRAEISFDSWSRVKSSHSSSSSSKVTKKRGGEPLERESTSKRARSEHSSFSLSFDN</sequence>
<protein>
    <submittedName>
        <fullName evidence="2">Uncharacterized protein</fullName>
    </submittedName>
</protein>
<feature type="region of interest" description="Disordered" evidence="1">
    <location>
        <begin position="322"/>
        <end position="369"/>
    </location>
</feature>
<feature type="region of interest" description="Disordered" evidence="1">
    <location>
        <begin position="188"/>
        <end position="243"/>
    </location>
</feature>
<accession>A0A3M7MAF1</accession>
<feature type="region of interest" description="Disordered" evidence="1">
    <location>
        <begin position="263"/>
        <end position="310"/>
    </location>
</feature>
<dbReference type="EMBL" id="KE747827">
    <property type="protein sequence ID" value="RMZ71503.1"/>
    <property type="molecule type" value="Genomic_DNA"/>
</dbReference>
<evidence type="ECO:0000256" key="1">
    <source>
        <dbReference type="SAM" id="MobiDB-lite"/>
    </source>
</evidence>
<feature type="region of interest" description="Disordered" evidence="1">
    <location>
        <begin position="1"/>
        <end position="174"/>
    </location>
</feature>
<feature type="compositionally biased region" description="Low complexity" evidence="1">
    <location>
        <begin position="384"/>
        <end position="398"/>
    </location>
</feature>
<gene>
    <name evidence="2" type="ORF">GMOD_00006624</name>
</gene>
<reference evidence="2 3" key="1">
    <citation type="journal article" date="2014" name="PLoS ONE">
        <title>De novo Genome Assembly of the Fungal Plant Pathogen Pyrenophora semeniperda.</title>
        <authorList>
            <person name="Soliai M.M."/>
            <person name="Meyer S.E."/>
            <person name="Udall J.A."/>
            <person name="Elzinga D.E."/>
            <person name="Hermansen R.A."/>
            <person name="Bodily P.M."/>
            <person name="Hart A.A."/>
            <person name="Coleman C.E."/>
        </authorList>
    </citation>
    <scope>NUCLEOTIDE SEQUENCE [LARGE SCALE GENOMIC DNA]</scope>
    <source>
        <strain evidence="2 3">CCB06</strain>
        <tissue evidence="2">Mycelium</tissue>
    </source>
</reference>
<dbReference type="OrthoDB" id="5398515at2759"/>
<organism evidence="2 3">
    <name type="scientific">Pyrenophora seminiperda CCB06</name>
    <dbReference type="NCBI Taxonomy" id="1302712"/>
    <lineage>
        <taxon>Eukaryota</taxon>
        <taxon>Fungi</taxon>
        <taxon>Dikarya</taxon>
        <taxon>Ascomycota</taxon>
        <taxon>Pezizomycotina</taxon>
        <taxon>Dothideomycetes</taxon>
        <taxon>Pleosporomycetidae</taxon>
        <taxon>Pleosporales</taxon>
        <taxon>Pleosporineae</taxon>
        <taxon>Pleosporaceae</taxon>
        <taxon>Pyrenophora</taxon>
    </lineage>
</organism>
<feature type="compositionally biased region" description="Basic residues" evidence="1">
    <location>
        <begin position="86"/>
        <end position="95"/>
    </location>
</feature>
<proteinExistence type="predicted"/>
<evidence type="ECO:0000313" key="3">
    <source>
        <dbReference type="Proteomes" id="UP000265663"/>
    </source>
</evidence>
<name>A0A3M7MAF1_9PLEO</name>
<feature type="compositionally biased region" description="Basic and acidic residues" evidence="1">
    <location>
        <begin position="36"/>
        <end position="57"/>
    </location>
</feature>
<evidence type="ECO:0000313" key="2">
    <source>
        <dbReference type="EMBL" id="RMZ71503.1"/>
    </source>
</evidence>
<feature type="compositionally biased region" description="Basic residues" evidence="1">
    <location>
        <begin position="218"/>
        <end position="235"/>
    </location>
</feature>
<dbReference type="Proteomes" id="UP000265663">
    <property type="component" value="Unassembled WGS sequence"/>
</dbReference>
<keyword evidence="3" id="KW-1185">Reference proteome</keyword>
<dbReference type="AlphaFoldDB" id="A0A3M7MAF1"/>